<dbReference type="Proteomes" id="UP001150062">
    <property type="component" value="Unassembled WGS sequence"/>
</dbReference>
<protein>
    <recommendedName>
        <fullName evidence="3">PH domain-containing protein</fullName>
    </recommendedName>
</protein>
<sequence length="1185" mass="140407">MIPLRKKQNYKIKGPYLFLKSINVSSSNLKYSSSPKTSRSIRVTEFELPPKLIKKNRMYISKTPRNSSKLKYCDFISCNEDYQSQNQNFSINQFQRTDLNFKKLAKRPNETSNKKQKQQNRYYDQANQPKLFQRGNMYVNSDETKIIQTKRIQNKNQKTYSTISKFPVNNTLQRNSTYLRKTKTNFTLQANSLNNPLSNESDINQVSNGEYNTKMGQKKRMDKDFRKIKNENIQDVQNLQKQEIMYRKPNYDYLPTNYRTFNQSTPLHIHRERQQFTLKKRDFNYNYNNHRNENTDLIRSGNYFGRSKQNYGNNFTEKKIYINQNKLSKNQKQSYISPKMELEIVNLLEKSKNVRKKITGKKKKEKKKKFNNFKNDFKEMLTKTKKIENEIYQFQFNNLIYNQKEYTCWEKKIDNIEINTFSIDLGLKPDNLEECVEQKDNLISKSEEWNQRTQIENLCNSSEIDHLLKKIKTARLKKSNSNYHNKQLDQKNIEKKVDIQIEKIHPECLIMNIMDKTNKEEKLGNYSIQNYNFAKKSSLPTGNVTSPINNGNENENENEIINNKLKKKKNQEEIIFIKKQLIKKINERKKLTKIVKKQINSNEKKQIQIDKKGINLKYSKNSSKENLICLNNLMNTIFSLISQLNLFPQSIRPFYQNFEKTKIVLNDRLNFHINNILRLLSPTSTQKHNKKVTRGLKSKIVNLLRSSNLKFFVRNKYLLEEIKQIIDYNIFLTSSSSILKTNQKLLNLIQLNINSQKKGNIYKYKQNQNRNPKKIYQGISSIFDCFFFVNLFRKQLSKGIIRILNENNLLNFLNNTLIVNKNKNERFKVNGNMVNKNNLGSGDDSKGGEKENAKQVNGKFIKKFYSKKIKEMLLFSLETYIPDLPDFNDISDILNHLFAHFQIKDVKINLLIKNISVSLNNSKIRAFANFDEKIQINKEKFIQVLISKLQDFLAINDQNLKMGFKKDTILLTLQELIQKIRYLCKINLKFNPVNEELREFIPMAISTFKHSLSSCNVPYIPINNIVEKPLRNRLTQSNNLDSIEESWKIKSKYVSLKEGIGCCLIGDDLRQDNLMMERGKNKNKGKNKKELKRKIKWRKCFLIMKHNLLGIFKKQPFENEKLNPLVIIEINTKTELFSQDNFHLKKKYIIKICDHQINRDIFISFKKTEEKLRWFEVLQISKTLN</sequence>
<organism evidence="1 2">
    <name type="scientific">Anaeramoeba flamelloides</name>
    <dbReference type="NCBI Taxonomy" id="1746091"/>
    <lineage>
        <taxon>Eukaryota</taxon>
        <taxon>Metamonada</taxon>
        <taxon>Anaeramoebidae</taxon>
        <taxon>Anaeramoeba</taxon>
    </lineage>
</organism>
<accession>A0ABQ8Z3Q8</accession>
<reference evidence="1" key="1">
    <citation type="submission" date="2022-08" db="EMBL/GenBank/DDBJ databases">
        <title>Novel sulfate-reducing endosymbionts in the free-living metamonad Anaeramoeba.</title>
        <authorList>
            <person name="Jerlstrom-Hultqvist J."/>
            <person name="Cepicka I."/>
            <person name="Gallot-Lavallee L."/>
            <person name="Salas-Leiva D."/>
            <person name="Curtis B.A."/>
            <person name="Zahonova K."/>
            <person name="Pipaliya S."/>
            <person name="Dacks J."/>
            <person name="Roger A.J."/>
        </authorList>
    </citation>
    <scope>NUCLEOTIDE SEQUENCE</scope>
    <source>
        <strain evidence="1">Schooner1</strain>
    </source>
</reference>
<dbReference type="EMBL" id="JAOAOG010000060">
    <property type="protein sequence ID" value="KAJ6251424.1"/>
    <property type="molecule type" value="Genomic_DNA"/>
</dbReference>
<comment type="caution">
    <text evidence="1">The sequence shown here is derived from an EMBL/GenBank/DDBJ whole genome shotgun (WGS) entry which is preliminary data.</text>
</comment>
<name>A0ABQ8Z3Q8_9EUKA</name>
<keyword evidence="2" id="KW-1185">Reference proteome</keyword>
<evidence type="ECO:0000313" key="2">
    <source>
        <dbReference type="Proteomes" id="UP001150062"/>
    </source>
</evidence>
<proteinExistence type="predicted"/>
<gene>
    <name evidence="1" type="ORF">M0813_15081</name>
</gene>
<evidence type="ECO:0000313" key="1">
    <source>
        <dbReference type="EMBL" id="KAJ6251424.1"/>
    </source>
</evidence>
<evidence type="ECO:0008006" key="3">
    <source>
        <dbReference type="Google" id="ProtNLM"/>
    </source>
</evidence>
<dbReference type="SUPFAM" id="SSF50729">
    <property type="entry name" value="PH domain-like"/>
    <property type="match status" value="1"/>
</dbReference>